<proteinExistence type="predicted"/>
<dbReference type="EMBL" id="BMUB01000001">
    <property type="protein sequence ID" value="GGU56185.1"/>
    <property type="molecule type" value="Genomic_DNA"/>
</dbReference>
<dbReference type="GeneID" id="97483502"/>
<evidence type="ECO:0000313" key="3">
    <source>
        <dbReference type="Proteomes" id="UP000610124"/>
    </source>
</evidence>
<organism evidence="2 3">
    <name type="scientific">Kitasatospora aureofaciens</name>
    <name type="common">Streptomyces aureofaciens</name>
    <dbReference type="NCBI Taxonomy" id="1894"/>
    <lineage>
        <taxon>Bacteria</taxon>
        <taxon>Bacillati</taxon>
        <taxon>Actinomycetota</taxon>
        <taxon>Actinomycetes</taxon>
        <taxon>Kitasatosporales</taxon>
        <taxon>Streptomycetaceae</taxon>
        <taxon>Kitasatospora</taxon>
    </lineage>
</organism>
<feature type="region of interest" description="Disordered" evidence="1">
    <location>
        <begin position="52"/>
        <end position="73"/>
    </location>
</feature>
<protein>
    <submittedName>
        <fullName evidence="2">Uncharacterized protein</fullName>
    </submittedName>
</protein>
<dbReference type="Proteomes" id="UP000610124">
    <property type="component" value="Unassembled WGS sequence"/>
</dbReference>
<accession>A0A8H9HCD1</accession>
<dbReference type="AlphaFoldDB" id="A0A8H9HCD1"/>
<evidence type="ECO:0000256" key="1">
    <source>
        <dbReference type="SAM" id="MobiDB-lite"/>
    </source>
</evidence>
<evidence type="ECO:0000313" key="2">
    <source>
        <dbReference type="EMBL" id="GGU56185.1"/>
    </source>
</evidence>
<dbReference type="RefSeq" id="WP_157846518.1">
    <property type="nucleotide sequence ID" value="NZ_BMUB01000001.1"/>
</dbReference>
<gene>
    <name evidence="2" type="ORF">GCM10010502_03120</name>
</gene>
<reference evidence="2" key="2">
    <citation type="submission" date="2020-09" db="EMBL/GenBank/DDBJ databases">
        <authorList>
            <person name="Sun Q."/>
            <person name="Ohkuma M."/>
        </authorList>
    </citation>
    <scope>NUCLEOTIDE SEQUENCE</scope>
    <source>
        <strain evidence="2">JCM 4434</strain>
    </source>
</reference>
<reference evidence="2" key="1">
    <citation type="journal article" date="2014" name="Int. J. Syst. Evol. Microbiol.">
        <title>Complete genome sequence of Corynebacterium casei LMG S-19264T (=DSM 44701T), isolated from a smear-ripened cheese.</title>
        <authorList>
            <consortium name="US DOE Joint Genome Institute (JGI-PGF)"/>
            <person name="Walter F."/>
            <person name="Albersmeier A."/>
            <person name="Kalinowski J."/>
            <person name="Ruckert C."/>
        </authorList>
    </citation>
    <scope>NUCLEOTIDE SEQUENCE</scope>
    <source>
        <strain evidence="2">JCM 4434</strain>
    </source>
</reference>
<comment type="caution">
    <text evidence="2">The sequence shown here is derived from an EMBL/GenBank/DDBJ whole genome shotgun (WGS) entry which is preliminary data.</text>
</comment>
<feature type="compositionally biased region" description="Basic and acidic residues" evidence="1">
    <location>
        <begin position="60"/>
        <end position="73"/>
    </location>
</feature>
<name>A0A8H9HCD1_KITAU</name>
<sequence>MRTDPDRAWRAAEIAKQLGLSSHRGVSAALGRSVKEGMLLKPAPVTYILAPDWAPPDQQEPLHEADLQPADSR</sequence>